<dbReference type="RefSeq" id="WP_284208205.1">
    <property type="nucleotide sequence ID" value="NZ_BSSU01000011.1"/>
</dbReference>
<comment type="caution">
    <text evidence="1">The sequence shown here is derived from an EMBL/GenBank/DDBJ whole genome shotgun (WGS) entry which is preliminary data.</text>
</comment>
<keyword evidence="2" id="KW-1185">Reference proteome</keyword>
<accession>A0ABQ6H3S8</accession>
<sequence>MLITSFYTQDNNQVIFSREQASSFAKQIADDFNPIHNVDAKRFCVPGDLLFAITLAKAGLYQKMEFTFSGMVTDNIPLNFPIHIENKACVTDDKEKEYLNVAVSGERTTNDDFIDQLTKAYVEFSGHTFPHILVQLMSEHQVMINPTRPMVMYERMTLELDSFEGDNIELVTDQNTLTIDGKRGSACLAFDLTSNGKVIGHGKKYMMLSGLRPYCNDTMQSIVDDYKEIKRNYQQ</sequence>
<name>A0ABQ6H3S8_9GAMM</name>
<gene>
    <name evidence="1" type="ORF">theurythT_22750</name>
</gene>
<dbReference type="InterPro" id="IPR021974">
    <property type="entry name" value="DUF3581"/>
</dbReference>
<protein>
    <recommendedName>
        <fullName evidence="3">DUF3581 family protein</fullName>
    </recommendedName>
</protein>
<organism evidence="1 2">
    <name type="scientific">Thalassotalea eurytherma</name>
    <dbReference type="NCBI Taxonomy" id="1144278"/>
    <lineage>
        <taxon>Bacteria</taxon>
        <taxon>Pseudomonadati</taxon>
        <taxon>Pseudomonadota</taxon>
        <taxon>Gammaproteobacteria</taxon>
        <taxon>Alteromonadales</taxon>
        <taxon>Colwelliaceae</taxon>
        <taxon>Thalassotalea</taxon>
    </lineage>
</organism>
<evidence type="ECO:0008006" key="3">
    <source>
        <dbReference type="Google" id="ProtNLM"/>
    </source>
</evidence>
<dbReference type="EMBL" id="BSSU01000011">
    <property type="protein sequence ID" value="GLX82823.1"/>
    <property type="molecule type" value="Genomic_DNA"/>
</dbReference>
<dbReference type="Proteomes" id="UP001157133">
    <property type="component" value="Unassembled WGS sequence"/>
</dbReference>
<reference evidence="1 2" key="1">
    <citation type="submission" date="2023-03" db="EMBL/GenBank/DDBJ databases">
        <title>Draft genome sequence of Thalassotalea eurytherma JCM 18482T.</title>
        <authorList>
            <person name="Sawabe T."/>
        </authorList>
    </citation>
    <scope>NUCLEOTIDE SEQUENCE [LARGE SCALE GENOMIC DNA]</scope>
    <source>
        <strain evidence="1 2">JCM 18482</strain>
    </source>
</reference>
<proteinExistence type="predicted"/>
<evidence type="ECO:0000313" key="2">
    <source>
        <dbReference type="Proteomes" id="UP001157133"/>
    </source>
</evidence>
<dbReference type="Pfam" id="PF12119">
    <property type="entry name" value="DUF3581"/>
    <property type="match status" value="1"/>
</dbReference>
<evidence type="ECO:0000313" key="1">
    <source>
        <dbReference type="EMBL" id="GLX82823.1"/>
    </source>
</evidence>